<feature type="transmembrane region" description="Helical" evidence="1">
    <location>
        <begin position="167"/>
        <end position="185"/>
    </location>
</feature>
<reference evidence="2" key="1">
    <citation type="journal article" date="2021" name="PeerJ">
        <title>Extensive microbial diversity within the chicken gut microbiome revealed by metagenomics and culture.</title>
        <authorList>
            <person name="Gilroy R."/>
            <person name="Ravi A."/>
            <person name="Getino M."/>
            <person name="Pursley I."/>
            <person name="Horton D.L."/>
            <person name="Alikhan N.F."/>
            <person name="Baker D."/>
            <person name="Gharbi K."/>
            <person name="Hall N."/>
            <person name="Watson M."/>
            <person name="Adriaenssens E.M."/>
            <person name="Foster-Nyarko E."/>
            <person name="Jarju S."/>
            <person name="Secka A."/>
            <person name="Antonio M."/>
            <person name="Oren A."/>
            <person name="Chaudhuri R.R."/>
            <person name="La Ragione R."/>
            <person name="Hildebrand F."/>
            <person name="Pallen M.J."/>
        </authorList>
    </citation>
    <scope>NUCLEOTIDE SEQUENCE</scope>
    <source>
        <strain evidence="2">5933</strain>
    </source>
</reference>
<keyword evidence="1" id="KW-0812">Transmembrane</keyword>
<feature type="transmembrane region" description="Helical" evidence="1">
    <location>
        <begin position="491"/>
        <end position="509"/>
    </location>
</feature>
<dbReference type="Proteomes" id="UP000823918">
    <property type="component" value="Unassembled WGS sequence"/>
</dbReference>
<evidence type="ECO:0000313" key="2">
    <source>
        <dbReference type="EMBL" id="HJC73027.1"/>
    </source>
</evidence>
<reference evidence="2" key="2">
    <citation type="submission" date="2021-04" db="EMBL/GenBank/DDBJ databases">
        <authorList>
            <person name="Gilroy R."/>
        </authorList>
    </citation>
    <scope>NUCLEOTIDE SEQUENCE</scope>
    <source>
        <strain evidence="2">5933</strain>
    </source>
</reference>
<feature type="transmembrane region" description="Helical" evidence="1">
    <location>
        <begin position="425"/>
        <end position="452"/>
    </location>
</feature>
<gene>
    <name evidence="2" type="ORF">H9698_09595</name>
</gene>
<organism evidence="2 3">
    <name type="scientific">Candidatus Ruthenibacterium merdavium</name>
    <dbReference type="NCBI Taxonomy" id="2838752"/>
    <lineage>
        <taxon>Bacteria</taxon>
        <taxon>Bacillati</taxon>
        <taxon>Bacillota</taxon>
        <taxon>Clostridia</taxon>
        <taxon>Eubacteriales</taxon>
        <taxon>Oscillospiraceae</taxon>
        <taxon>Ruthenibacterium</taxon>
    </lineage>
</organism>
<feature type="transmembrane region" description="Helical" evidence="1">
    <location>
        <begin position="41"/>
        <end position="71"/>
    </location>
</feature>
<dbReference type="AlphaFoldDB" id="A0A9D2Q531"/>
<feature type="transmembrane region" description="Helical" evidence="1">
    <location>
        <begin position="268"/>
        <end position="288"/>
    </location>
</feature>
<feature type="transmembrane region" description="Helical" evidence="1">
    <location>
        <begin position="395"/>
        <end position="418"/>
    </location>
</feature>
<feature type="transmembrane region" description="Helical" evidence="1">
    <location>
        <begin position="83"/>
        <end position="104"/>
    </location>
</feature>
<dbReference type="EMBL" id="DWWA01000050">
    <property type="protein sequence ID" value="HJC73027.1"/>
    <property type="molecule type" value="Genomic_DNA"/>
</dbReference>
<feature type="transmembrane region" description="Helical" evidence="1">
    <location>
        <begin position="464"/>
        <end position="484"/>
    </location>
</feature>
<evidence type="ECO:0000313" key="3">
    <source>
        <dbReference type="Proteomes" id="UP000823918"/>
    </source>
</evidence>
<feature type="transmembrane region" description="Helical" evidence="1">
    <location>
        <begin position="191"/>
        <end position="212"/>
    </location>
</feature>
<keyword evidence="1" id="KW-1133">Transmembrane helix</keyword>
<name>A0A9D2Q531_9FIRM</name>
<protein>
    <submittedName>
        <fullName evidence="2">Uncharacterized protein</fullName>
    </submittedName>
</protein>
<sequence length="710" mass="78482">MIGVLEAFLVFALIVALSVAVSVRFQLASGAAPLAVLCGSVLWYTLAACAGLLFPAAVVWIAAAAAAGGWAFWRRDQVKKAQLFSPSFVFFLLAGAAIILLLGIRQPLFMEWDEFSFWGIAPKVVKETNMLYVEADTEMRVITYAPGLVLLSHLFEFVGAGFAPWKVYAAYDILMFAIFAAALSSCEKKHWHIAVMGGPIMVLLPYLMTVYIRNVYVETVYISSYADIPMGLLFGVPLALYFTQREKGAPVLLTACSAIAMTCLSKEMGLALALIAAAIIAFDVLFVNRSEIRIGKLPALPSRLIWCAALGASAVVPYTGWAQYRSSVTGASVTELGGSQNMQMFEMLFTGIKELLGIGRTERFSRVMSQMWQAFYSTSLSEFSVGNPSGGIGKYFNGSGLIIVLVILAVLALAFWYADKAYRPAVAWFTLWSSLGFAAFYIFTGFTYIYIFHEWQEMTDYNRYIYPYYLGWMLAAVAVLCFVLRGARGKVVASGGLAVLMLFCVWRTSALVPANLSVVDYPESYFAGRREKIKEIEEVKALLTPEDKVFYVAMGDDGKGWFTTYYEAYPDLILDYSFGGGTLTAAVEESLFVDENELGIEKYYAAQNLAWDEKTQMGFAVPGILAMPDDFTEEQKEYYTTHGLTPDVLCKYLRDTQCTALYLDTIDPAFEAAYGSLFTDGLKSGAMVYRIEDNGKEMRFVPVEKGEKSA</sequence>
<proteinExistence type="predicted"/>
<keyword evidence="1" id="KW-0472">Membrane</keyword>
<evidence type="ECO:0000256" key="1">
    <source>
        <dbReference type="SAM" id="Phobius"/>
    </source>
</evidence>
<comment type="caution">
    <text evidence="2">The sequence shown here is derived from an EMBL/GenBank/DDBJ whole genome shotgun (WGS) entry which is preliminary data.</text>
</comment>
<feature type="transmembrane region" description="Helical" evidence="1">
    <location>
        <begin position="300"/>
        <end position="321"/>
    </location>
</feature>
<feature type="transmembrane region" description="Helical" evidence="1">
    <location>
        <begin position="141"/>
        <end position="160"/>
    </location>
</feature>
<accession>A0A9D2Q531</accession>
<feature type="transmembrane region" description="Helical" evidence="1">
    <location>
        <begin position="224"/>
        <end position="243"/>
    </location>
</feature>